<feature type="chain" id="PRO_5035927854" evidence="3">
    <location>
        <begin position="21"/>
        <end position="264"/>
    </location>
</feature>
<dbReference type="GeneID" id="100163560"/>
<keyword evidence="3" id="KW-0732">Signal</keyword>
<keyword evidence="2" id="KW-0812">Transmembrane</keyword>
<name>A0A8R1W7F5_ACYPI</name>
<dbReference type="PANTHER" id="PTHR21879:SF1">
    <property type="entry name" value="FI01546P"/>
    <property type="match status" value="1"/>
</dbReference>
<dbReference type="GO" id="GO:0016020">
    <property type="term" value="C:membrane"/>
    <property type="evidence" value="ECO:0007669"/>
    <property type="project" value="TreeGrafter"/>
</dbReference>
<dbReference type="OrthoDB" id="8194491at2759"/>
<dbReference type="EnsemblMetazoa" id="XM_001951623.5">
    <property type="protein sequence ID" value="XP_001951658.1"/>
    <property type="gene ID" value="LOC100163560"/>
</dbReference>
<feature type="region of interest" description="Disordered" evidence="1">
    <location>
        <begin position="96"/>
        <end position="118"/>
    </location>
</feature>
<dbReference type="PANTHER" id="PTHR21879">
    <property type="entry name" value="FI03362P-RELATED-RELATED"/>
    <property type="match status" value="1"/>
</dbReference>
<dbReference type="RefSeq" id="XP_001951658.1">
    <property type="nucleotide sequence ID" value="XM_001951623.4"/>
</dbReference>
<dbReference type="AlphaFoldDB" id="A0A8R1W7F5"/>
<keyword evidence="2" id="KW-0472">Membrane</keyword>
<evidence type="ECO:0000256" key="2">
    <source>
        <dbReference type="SAM" id="Phobius"/>
    </source>
</evidence>
<dbReference type="Proteomes" id="UP000007819">
    <property type="component" value="Chromosome A2"/>
</dbReference>
<dbReference type="Pfam" id="PF07898">
    <property type="entry name" value="DUF1676"/>
    <property type="match status" value="1"/>
</dbReference>
<keyword evidence="2" id="KW-1133">Transmembrane helix</keyword>
<evidence type="ECO:0000256" key="3">
    <source>
        <dbReference type="SAM" id="SignalP"/>
    </source>
</evidence>
<dbReference type="KEGG" id="api:100163560"/>
<dbReference type="InterPro" id="IPR012464">
    <property type="entry name" value="DUF1676"/>
</dbReference>
<feature type="transmembrane region" description="Helical" evidence="2">
    <location>
        <begin position="180"/>
        <end position="213"/>
    </location>
</feature>
<evidence type="ECO:0000313" key="4">
    <source>
        <dbReference type="EnsemblMetazoa" id="XP_001951658.1"/>
    </source>
</evidence>
<accession>A0A8R1W7F5</accession>
<dbReference type="OMA" id="PVHDYGH"/>
<keyword evidence="5" id="KW-1185">Reference proteome</keyword>
<proteinExistence type="predicted"/>
<organism evidence="4 5">
    <name type="scientific">Acyrthosiphon pisum</name>
    <name type="common">Pea aphid</name>
    <dbReference type="NCBI Taxonomy" id="7029"/>
    <lineage>
        <taxon>Eukaryota</taxon>
        <taxon>Metazoa</taxon>
        <taxon>Ecdysozoa</taxon>
        <taxon>Arthropoda</taxon>
        <taxon>Hexapoda</taxon>
        <taxon>Insecta</taxon>
        <taxon>Pterygota</taxon>
        <taxon>Neoptera</taxon>
        <taxon>Paraneoptera</taxon>
        <taxon>Hemiptera</taxon>
        <taxon>Sternorrhyncha</taxon>
        <taxon>Aphidomorpha</taxon>
        <taxon>Aphidoidea</taxon>
        <taxon>Aphididae</taxon>
        <taxon>Macrosiphini</taxon>
        <taxon>Acyrthosiphon</taxon>
    </lineage>
</organism>
<evidence type="ECO:0000256" key="1">
    <source>
        <dbReference type="SAM" id="MobiDB-lite"/>
    </source>
</evidence>
<feature type="signal peptide" evidence="3">
    <location>
        <begin position="1"/>
        <end position="20"/>
    </location>
</feature>
<reference evidence="5" key="1">
    <citation type="submission" date="2010-06" db="EMBL/GenBank/DDBJ databases">
        <authorList>
            <person name="Jiang H."/>
            <person name="Abraham K."/>
            <person name="Ali S."/>
            <person name="Alsbrooks S.L."/>
            <person name="Anim B.N."/>
            <person name="Anosike U.S."/>
            <person name="Attaway T."/>
            <person name="Bandaranaike D.P."/>
            <person name="Battles P.K."/>
            <person name="Bell S.N."/>
            <person name="Bell A.V."/>
            <person name="Beltran B."/>
            <person name="Bickham C."/>
            <person name="Bustamante Y."/>
            <person name="Caleb T."/>
            <person name="Canada A."/>
            <person name="Cardenas V."/>
            <person name="Carter K."/>
            <person name="Chacko J."/>
            <person name="Chandrabose M.N."/>
            <person name="Chavez D."/>
            <person name="Chavez A."/>
            <person name="Chen L."/>
            <person name="Chu H.-S."/>
            <person name="Claassen K.J."/>
            <person name="Cockrell R."/>
            <person name="Collins M."/>
            <person name="Cooper J.A."/>
            <person name="Cree A."/>
            <person name="Curry S.M."/>
            <person name="Da Y."/>
            <person name="Dao M.D."/>
            <person name="Das B."/>
            <person name="Davila M.-L."/>
            <person name="Davy-Carroll L."/>
            <person name="Denson S."/>
            <person name="Dinh H."/>
            <person name="Ebong V.E."/>
            <person name="Edwards J.R."/>
            <person name="Egan A."/>
            <person name="El-Daye J."/>
            <person name="Escobedo L."/>
            <person name="Fernandez S."/>
            <person name="Fernando P.R."/>
            <person name="Flagg N."/>
            <person name="Forbes L.D."/>
            <person name="Fowler R.G."/>
            <person name="Fu Q."/>
            <person name="Gabisi R.A."/>
            <person name="Ganer J."/>
            <person name="Garbino Pronczuk A."/>
            <person name="Garcia R.M."/>
            <person name="Garner T."/>
            <person name="Garrett T.E."/>
            <person name="Gonzalez D.A."/>
            <person name="Hamid H."/>
            <person name="Hawkins E.S."/>
            <person name="Hirani K."/>
            <person name="Hogues M.E."/>
            <person name="Hollins B."/>
            <person name="Hsiao C.-H."/>
            <person name="Jabil R."/>
            <person name="James M.L."/>
            <person name="Jhangiani S.N."/>
            <person name="Johnson B."/>
            <person name="Johnson Q."/>
            <person name="Joshi V."/>
            <person name="Kalu J.B."/>
            <person name="Kam C."/>
            <person name="Kashfia A."/>
            <person name="Keebler J."/>
            <person name="Kisamo H."/>
            <person name="Kovar C.L."/>
            <person name="Lago L.A."/>
            <person name="Lai C.-Y."/>
            <person name="Laidlaw J."/>
            <person name="Lara F."/>
            <person name="Le T.-K."/>
            <person name="Lee S.L."/>
            <person name="Legall F.H."/>
            <person name="Lemon S.J."/>
            <person name="Lewis L.R."/>
            <person name="Li B."/>
            <person name="Liu Y."/>
            <person name="Liu Y.-S."/>
            <person name="Lopez J."/>
            <person name="Lozado R.J."/>
            <person name="Lu J."/>
            <person name="Madu R.C."/>
            <person name="Maheshwari M."/>
            <person name="Maheshwari R."/>
            <person name="Malloy K."/>
            <person name="Martinez E."/>
            <person name="Mathew T."/>
            <person name="Mercado I.C."/>
            <person name="Mercado C."/>
            <person name="Meyer B."/>
            <person name="Montgomery K."/>
            <person name="Morgan M.B."/>
            <person name="Munidasa M."/>
            <person name="Nazareth L.V."/>
            <person name="Nelson J."/>
            <person name="Ng B.M."/>
            <person name="Nguyen N.B."/>
            <person name="Nguyen P.Q."/>
            <person name="Nguyen T."/>
            <person name="Obregon M."/>
            <person name="Okwuonu G.O."/>
            <person name="Onwere C.G."/>
            <person name="Orozco G."/>
            <person name="Parra A."/>
            <person name="Patel S."/>
            <person name="Patil S."/>
            <person name="Perez A."/>
            <person name="Perez Y."/>
            <person name="Pham C."/>
            <person name="Primus E.L."/>
            <person name="Pu L.-L."/>
            <person name="Puazo M."/>
            <person name="Qin X."/>
            <person name="Quiroz J.B."/>
            <person name="Reese J."/>
            <person name="Richards S."/>
            <person name="Rives C.M."/>
            <person name="Robberts R."/>
            <person name="Ruiz S.J."/>
            <person name="Ruiz M.J."/>
            <person name="Santibanez J."/>
            <person name="Schneider B.W."/>
            <person name="Sisson I."/>
            <person name="Smith M."/>
            <person name="Sodergren E."/>
            <person name="Song X.-Z."/>
            <person name="Song B.B."/>
            <person name="Summersgill H."/>
            <person name="Thelus R."/>
            <person name="Thornton R.D."/>
            <person name="Trejos Z.Y."/>
            <person name="Usmani K."/>
            <person name="Vattathil S."/>
            <person name="Villasana D."/>
            <person name="Walker D.L."/>
            <person name="Wang S."/>
            <person name="Wang K."/>
            <person name="White C.S."/>
            <person name="Williams A.C."/>
            <person name="Williamson J."/>
            <person name="Wilson K."/>
            <person name="Woghiren I.O."/>
            <person name="Woodworth J.R."/>
            <person name="Worley K.C."/>
            <person name="Wright R.A."/>
            <person name="Wu W."/>
            <person name="Young L."/>
            <person name="Zhang L."/>
            <person name="Zhang J."/>
            <person name="Zhu Y."/>
            <person name="Muzny D.M."/>
            <person name="Weinstock G."/>
            <person name="Gibbs R.A."/>
        </authorList>
    </citation>
    <scope>NUCLEOTIDE SEQUENCE [LARGE SCALE GENOMIC DNA]</scope>
    <source>
        <strain evidence="5">LSR1</strain>
    </source>
</reference>
<feature type="compositionally biased region" description="Basic and acidic residues" evidence="1">
    <location>
        <begin position="109"/>
        <end position="118"/>
    </location>
</feature>
<protein>
    <submittedName>
        <fullName evidence="4">Uncharacterized protein</fullName>
    </submittedName>
</protein>
<sequence length="264" mass="29020">MTRTLAVTCLFLVAAHAVYAHPTAEDAPATHAADESAGLEKVYKVMQDCSEKNMATCLKMRALQYVDRALRKTDSIDVFDGISLVKSESVESSRGLNGRSLAESELEEAQPKDDDEKDAQVENLLLDRVARFLESHTLQLKVPESTISGMRRSLDEARGKKKKHQKMLMPLLMLLKMKAIALVPLAIGALALLAFKALVVGKIALVLAVVMGIQKLLANSKSQQSYEVVSHPHYTEEHGHGHSGGYRRSLDGESAQEMAYRGQH</sequence>
<reference evidence="4" key="2">
    <citation type="submission" date="2022-06" db="UniProtKB">
        <authorList>
            <consortium name="EnsemblMetazoa"/>
        </authorList>
    </citation>
    <scope>IDENTIFICATION</scope>
</reference>
<evidence type="ECO:0000313" key="5">
    <source>
        <dbReference type="Proteomes" id="UP000007819"/>
    </source>
</evidence>